<reference evidence="1 2" key="1">
    <citation type="submission" date="2020-02" db="EMBL/GenBank/DDBJ databases">
        <title>Out from the shadows clarifying the taxonomy of the family Cryomorphaceae and related taxa by utilizing the GTDB taxonomic framework.</title>
        <authorList>
            <person name="Bowman J.P."/>
        </authorList>
    </citation>
    <scope>NUCLEOTIDE SEQUENCE [LARGE SCALE GENOMIC DNA]</scope>
    <source>
        <strain evidence="1 2">QSSC 1-22</strain>
    </source>
</reference>
<comment type="caution">
    <text evidence="1">The sequence shown here is derived from an EMBL/GenBank/DDBJ whole genome shotgun (WGS) entry which is preliminary data.</text>
</comment>
<name>A0A7K3WNT8_9FLAO</name>
<protein>
    <submittedName>
        <fullName evidence="1">Uncharacterized protein</fullName>
    </submittedName>
</protein>
<organism evidence="1 2">
    <name type="scientific">Cryomorpha ignava</name>
    <dbReference type="NCBI Taxonomy" id="101383"/>
    <lineage>
        <taxon>Bacteria</taxon>
        <taxon>Pseudomonadati</taxon>
        <taxon>Bacteroidota</taxon>
        <taxon>Flavobacteriia</taxon>
        <taxon>Flavobacteriales</taxon>
        <taxon>Cryomorphaceae</taxon>
        <taxon>Cryomorpha</taxon>
    </lineage>
</organism>
<proteinExistence type="predicted"/>
<accession>A0A7K3WNT8</accession>
<gene>
    <name evidence="1" type="ORF">G3O08_07405</name>
</gene>
<dbReference type="Proteomes" id="UP000486602">
    <property type="component" value="Unassembled WGS sequence"/>
</dbReference>
<evidence type="ECO:0000313" key="1">
    <source>
        <dbReference type="EMBL" id="NEN23323.1"/>
    </source>
</evidence>
<keyword evidence="2" id="KW-1185">Reference proteome</keyword>
<dbReference type="EMBL" id="JAAGVY010000010">
    <property type="protein sequence ID" value="NEN23323.1"/>
    <property type="molecule type" value="Genomic_DNA"/>
</dbReference>
<evidence type="ECO:0000313" key="2">
    <source>
        <dbReference type="Proteomes" id="UP000486602"/>
    </source>
</evidence>
<dbReference type="AlphaFoldDB" id="A0A7K3WNT8"/>
<dbReference type="RefSeq" id="WP_163284440.1">
    <property type="nucleotide sequence ID" value="NZ_JAAGVY010000010.1"/>
</dbReference>
<sequence length="237" mass="26781">MRLFLFLILFTPFGLLAQKPAELLFMNGKRLEVYDLNDTSYVPLQYKYDKNFFKKERMNIKAARKQGVLFNPNFSTPKAEAIPIVLKNGGIDREDVFSVTYPSGDEKVYYFFDEPMGNYLREDQMRAFVYGERDARNAVTGKGWFYGGLATGAITGYALKTSVVSLAVPPLFALTAKIPTIHIKERYIADKAYQYNEDYASGFESFARSKNTIEALKGSAIGTVLGIIAYSIIDNNR</sequence>